<feature type="transmembrane region" description="Helical" evidence="1">
    <location>
        <begin position="12"/>
        <end position="39"/>
    </location>
</feature>
<evidence type="ECO:0000313" key="3">
    <source>
        <dbReference type="Proteomes" id="UP000199495"/>
    </source>
</evidence>
<keyword evidence="1" id="KW-0812">Transmembrane</keyword>
<feature type="transmembrane region" description="Helical" evidence="1">
    <location>
        <begin position="81"/>
        <end position="99"/>
    </location>
</feature>
<dbReference type="STRING" id="440168.SAMN04487974_101536"/>
<evidence type="ECO:0000313" key="2">
    <source>
        <dbReference type="EMBL" id="SDG22902.1"/>
    </source>
</evidence>
<evidence type="ECO:0000256" key="1">
    <source>
        <dbReference type="SAM" id="Phobius"/>
    </source>
</evidence>
<name>A0A1G7SJ28_9HYPH</name>
<dbReference type="EMBL" id="FNCS01000001">
    <property type="protein sequence ID" value="SDG22902.1"/>
    <property type="molecule type" value="Genomic_DNA"/>
</dbReference>
<keyword evidence="1" id="KW-0472">Membrane</keyword>
<gene>
    <name evidence="2" type="ORF">SAMN04487974_101536</name>
</gene>
<sequence>MSTVRGRPFPWLPYAITLVLIILFAVFPILSVWIVYLIADPNGCRVDEAGVYPCIVNGTDIGGLLAFMGVLGWLMLATVPMGGTALLFWGIALLSHIIYRRYKADRDRMRDPQ</sequence>
<dbReference type="RefSeq" id="WP_090591001.1">
    <property type="nucleotide sequence ID" value="NZ_FNCS01000001.1"/>
</dbReference>
<keyword evidence="3" id="KW-1185">Reference proteome</keyword>
<reference evidence="2 3" key="1">
    <citation type="submission" date="2016-10" db="EMBL/GenBank/DDBJ databases">
        <authorList>
            <person name="de Groot N.N."/>
        </authorList>
    </citation>
    <scope>NUCLEOTIDE SEQUENCE [LARGE SCALE GENOMIC DNA]</scope>
    <source>
        <strain evidence="2 3">CGMCC 1.10267</strain>
    </source>
</reference>
<accession>A0A1G7SJ28</accession>
<dbReference type="Proteomes" id="UP000199495">
    <property type="component" value="Unassembled WGS sequence"/>
</dbReference>
<protein>
    <submittedName>
        <fullName evidence="2">Uncharacterized protein</fullName>
    </submittedName>
</protein>
<dbReference type="OrthoDB" id="5948392at2"/>
<feature type="transmembrane region" description="Helical" evidence="1">
    <location>
        <begin position="51"/>
        <end position="75"/>
    </location>
</feature>
<dbReference type="AlphaFoldDB" id="A0A1G7SJ28"/>
<keyword evidence="1" id="KW-1133">Transmembrane helix</keyword>
<organism evidence="2 3">
    <name type="scientific">Pelagibacterium luteolum</name>
    <dbReference type="NCBI Taxonomy" id="440168"/>
    <lineage>
        <taxon>Bacteria</taxon>
        <taxon>Pseudomonadati</taxon>
        <taxon>Pseudomonadota</taxon>
        <taxon>Alphaproteobacteria</taxon>
        <taxon>Hyphomicrobiales</taxon>
        <taxon>Devosiaceae</taxon>
        <taxon>Pelagibacterium</taxon>
    </lineage>
</organism>
<proteinExistence type="predicted"/>